<keyword evidence="5 9" id="KW-1133">Transmembrane helix</keyword>
<evidence type="ECO:0000256" key="4">
    <source>
        <dbReference type="ARBA" id="ARBA00022970"/>
    </source>
</evidence>
<dbReference type="PANTHER" id="PTHR22950:SF646">
    <property type="entry name" value="SODIUM-COUPLED NEUTRAL AMINO ACID TRANSPORTER 10-RELATED"/>
    <property type="match status" value="1"/>
</dbReference>
<dbReference type="GO" id="GO:0016020">
    <property type="term" value="C:membrane"/>
    <property type="evidence" value="ECO:0007669"/>
    <property type="project" value="UniProtKB-SubCell"/>
</dbReference>
<dbReference type="Proteomes" id="UP000735302">
    <property type="component" value="Unassembled WGS sequence"/>
</dbReference>
<keyword evidence="6 9" id="KW-0472">Membrane</keyword>
<feature type="transmembrane region" description="Helical" evidence="9">
    <location>
        <begin position="189"/>
        <end position="210"/>
    </location>
</feature>
<feature type="region of interest" description="Disordered" evidence="8">
    <location>
        <begin position="412"/>
        <end position="688"/>
    </location>
</feature>
<dbReference type="Pfam" id="PF01490">
    <property type="entry name" value="Aa_trans"/>
    <property type="match status" value="1"/>
</dbReference>
<sequence>MAGHNNWPYIINLGNSIIGVAVLAMPFCFKQCGIILGMLVLLFCTWLTLTSCQLLMRAGIHSRRRSYEFLAYHTHGATGKFLSELGMIGMQVGTLIAQIVVIGDLGPAMFSKFLGLQNTSSLRTFLIMALCLCVGLPLGLLKDLRSVSRASTVCITFYGIFILYVIGLSLPNIRTGQWYHKVSFWRPEGFFQCLPILSFSFGCQTQLFLLYDALPDPSLKAINGVISSAVNLCAVAYLLVGFFGYVAFHTIDIPGDVISVFPNTFFADLMKICFVFSIVITFPVIIFPCRSSIYTLLFAKHRMEDVEDHDQKSKAHDDVLDADGYLPEKLFKGITIFIVVSCMILGILIPNVEFVLGINGAIMGTLICYIFPAMFFLRAMGAKHDSRGMAQLVIILGLTILMLSTYATLNSQGQGGHHPQQILDPAHGPLELPRGLDSDLQGKPVVGQEPALKNIPEQIVKPIATEPPKVVQEGTGDKMQDGVKKDTRQEPPNPDPPDVQPGEDKVKKEKNGENDVEAAKKDVPDKEKEQDEEKGDDKEAAKEIEHAEGEIAKAADANKAKEIELQEKEKKQDELLQQLEKQQHEHEKLLEEQRQLLKEFKDHHEKDLKKEQEHEKEKLGQLQQQQQQQQGIEQPAGLKGVEMQPQQPAQMLQQSDRQFQPIYQDQQQAGQQQQQQPGQQVVEQGREKLLGQGIKQNMQAAGRDLNLQVVPVRGEGNAGQVAPMRGEGNAGQVAPMRGEGNAGQDADVKHKKYNLEVPVAQEGIQIAHQPQQEELLHQQQLQQQQFQQQQQLQLQQGQQQQQIQQQQIQLQQEQQQIQLQQEQQQQQYQQQRQQELQQERLQNQHQQEQNQQPLLVQQQDKVARIKRSLDKDKLVGPMSVNDDEGYFKRAETNDVARKPAVDSKVNLLDEAPMNVVKMNFGQVKDENVKIKGNGKINKPHDDLNNLSDIDQQMREGYKEKESENLETNKRNEEMRRKLKSMDLGEKQFVMHEKLSQSLANLIQHEVGRHLLQEKNRD</sequence>
<evidence type="ECO:0000256" key="8">
    <source>
        <dbReference type="SAM" id="MobiDB-lite"/>
    </source>
</evidence>
<proteinExistence type="predicted"/>
<feature type="compositionally biased region" description="Low complexity" evidence="8">
    <location>
        <begin position="643"/>
        <end position="683"/>
    </location>
</feature>
<feature type="transmembrane region" description="Helical" evidence="9">
    <location>
        <begin position="7"/>
        <end position="27"/>
    </location>
</feature>
<feature type="compositionally biased region" description="Low complexity" evidence="8">
    <location>
        <begin position="620"/>
        <end position="634"/>
    </location>
</feature>
<gene>
    <name evidence="11" type="ORF">PoB_002747800</name>
</gene>
<feature type="transmembrane region" description="Helical" evidence="9">
    <location>
        <begin position="222"/>
        <end position="245"/>
    </location>
</feature>
<feature type="compositionally biased region" description="Basic and acidic residues" evidence="8">
    <location>
        <begin position="581"/>
        <end position="619"/>
    </location>
</feature>
<feature type="transmembrane region" description="Helical" evidence="9">
    <location>
        <begin position="81"/>
        <end position="102"/>
    </location>
</feature>
<dbReference type="AlphaFoldDB" id="A0AAV4A2W0"/>
<comment type="subcellular location">
    <subcellularLocation>
        <location evidence="1">Membrane</location>
        <topology evidence="1">Multi-pass membrane protein</topology>
    </subcellularLocation>
</comment>
<evidence type="ECO:0000313" key="12">
    <source>
        <dbReference type="Proteomes" id="UP000735302"/>
    </source>
</evidence>
<dbReference type="GO" id="GO:0015179">
    <property type="term" value="F:L-amino acid transmembrane transporter activity"/>
    <property type="evidence" value="ECO:0007669"/>
    <property type="project" value="TreeGrafter"/>
</dbReference>
<evidence type="ECO:0000256" key="2">
    <source>
        <dbReference type="ARBA" id="ARBA00022448"/>
    </source>
</evidence>
<feature type="transmembrane region" description="Helical" evidence="9">
    <location>
        <begin position="389"/>
        <end position="409"/>
    </location>
</feature>
<evidence type="ECO:0000256" key="6">
    <source>
        <dbReference type="ARBA" id="ARBA00023136"/>
    </source>
</evidence>
<evidence type="ECO:0000256" key="9">
    <source>
        <dbReference type="SAM" id="Phobius"/>
    </source>
</evidence>
<keyword evidence="2" id="KW-0813">Transport</keyword>
<evidence type="ECO:0000256" key="3">
    <source>
        <dbReference type="ARBA" id="ARBA00022692"/>
    </source>
</evidence>
<protein>
    <submittedName>
        <fullName evidence="11">Sodium-coupled neutral amino acid transporter 3</fullName>
    </submittedName>
</protein>
<keyword evidence="7" id="KW-0175">Coiled coil</keyword>
<keyword evidence="3 9" id="KW-0812">Transmembrane</keyword>
<dbReference type="EMBL" id="BLXT01003182">
    <property type="protein sequence ID" value="GFO00973.1"/>
    <property type="molecule type" value="Genomic_DNA"/>
</dbReference>
<feature type="transmembrane region" description="Helical" evidence="9">
    <location>
        <begin position="265"/>
        <end position="287"/>
    </location>
</feature>
<feature type="transmembrane region" description="Helical" evidence="9">
    <location>
        <begin position="153"/>
        <end position="169"/>
    </location>
</feature>
<feature type="compositionally biased region" description="Basic and acidic residues" evidence="8">
    <location>
        <begin position="502"/>
        <end position="574"/>
    </location>
</feature>
<feature type="transmembrane region" description="Helical" evidence="9">
    <location>
        <begin position="122"/>
        <end position="141"/>
    </location>
</feature>
<keyword evidence="4" id="KW-0029">Amino-acid transport</keyword>
<name>A0AAV4A2W0_9GAST</name>
<evidence type="ECO:0000256" key="5">
    <source>
        <dbReference type="ARBA" id="ARBA00022989"/>
    </source>
</evidence>
<evidence type="ECO:0000259" key="10">
    <source>
        <dbReference type="Pfam" id="PF01490"/>
    </source>
</evidence>
<feature type="coiled-coil region" evidence="7">
    <location>
        <begin position="796"/>
        <end position="851"/>
    </location>
</feature>
<reference evidence="11 12" key="1">
    <citation type="journal article" date="2021" name="Elife">
        <title>Chloroplast acquisition without the gene transfer in kleptoplastic sea slugs, Plakobranchus ocellatus.</title>
        <authorList>
            <person name="Maeda T."/>
            <person name="Takahashi S."/>
            <person name="Yoshida T."/>
            <person name="Shimamura S."/>
            <person name="Takaki Y."/>
            <person name="Nagai Y."/>
            <person name="Toyoda A."/>
            <person name="Suzuki Y."/>
            <person name="Arimoto A."/>
            <person name="Ishii H."/>
            <person name="Satoh N."/>
            <person name="Nishiyama T."/>
            <person name="Hasebe M."/>
            <person name="Maruyama T."/>
            <person name="Minagawa J."/>
            <person name="Obokata J."/>
            <person name="Shigenobu S."/>
        </authorList>
    </citation>
    <scope>NUCLEOTIDE SEQUENCE [LARGE SCALE GENOMIC DNA]</scope>
</reference>
<dbReference type="InterPro" id="IPR013057">
    <property type="entry name" value="AA_transpt_TM"/>
</dbReference>
<evidence type="ECO:0000256" key="1">
    <source>
        <dbReference type="ARBA" id="ARBA00004141"/>
    </source>
</evidence>
<feature type="transmembrane region" description="Helical" evidence="9">
    <location>
        <begin position="355"/>
        <end position="377"/>
    </location>
</feature>
<evidence type="ECO:0000313" key="11">
    <source>
        <dbReference type="EMBL" id="GFO00973.1"/>
    </source>
</evidence>
<accession>A0AAV4A2W0</accession>
<dbReference type="PANTHER" id="PTHR22950">
    <property type="entry name" value="AMINO ACID TRANSPORTER"/>
    <property type="match status" value="1"/>
</dbReference>
<feature type="compositionally biased region" description="Basic and acidic residues" evidence="8">
    <location>
        <begin position="475"/>
        <end position="489"/>
    </location>
</feature>
<comment type="caution">
    <text evidence="11">The sequence shown here is derived from an EMBL/GenBank/DDBJ whole genome shotgun (WGS) entry which is preliminary data.</text>
</comment>
<organism evidence="11 12">
    <name type="scientific">Plakobranchus ocellatus</name>
    <dbReference type="NCBI Taxonomy" id="259542"/>
    <lineage>
        <taxon>Eukaryota</taxon>
        <taxon>Metazoa</taxon>
        <taxon>Spiralia</taxon>
        <taxon>Lophotrochozoa</taxon>
        <taxon>Mollusca</taxon>
        <taxon>Gastropoda</taxon>
        <taxon>Heterobranchia</taxon>
        <taxon>Euthyneura</taxon>
        <taxon>Panpulmonata</taxon>
        <taxon>Sacoglossa</taxon>
        <taxon>Placobranchoidea</taxon>
        <taxon>Plakobranchidae</taxon>
        <taxon>Plakobranchus</taxon>
    </lineage>
</organism>
<evidence type="ECO:0000256" key="7">
    <source>
        <dbReference type="SAM" id="Coils"/>
    </source>
</evidence>
<feature type="domain" description="Amino acid transporter transmembrane" evidence="10">
    <location>
        <begin position="7"/>
        <end position="408"/>
    </location>
</feature>
<feature type="transmembrane region" description="Helical" evidence="9">
    <location>
        <begin position="330"/>
        <end position="349"/>
    </location>
</feature>
<feature type="transmembrane region" description="Helical" evidence="9">
    <location>
        <begin position="33"/>
        <end position="60"/>
    </location>
</feature>
<keyword evidence="12" id="KW-1185">Reference proteome</keyword>